<protein>
    <submittedName>
        <fullName evidence="1">Uncharacterized protein</fullName>
    </submittedName>
</protein>
<evidence type="ECO:0000313" key="1">
    <source>
        <dbReference type="EMBL" id="OGG42097.1"/>
    </source>
</evidence>
<dbReference type="EMBL" id="MFKO01000001">
    <property type="protein sequence ID" value="OGG42097.1"/>
    <property type="molecule type" value="Genomic_DNA"/>
</dbReference>
<name>A0A1F6C011_9BACT</name>
<reference evidence="1 2" key="1">
    <citation type="journal article" date="2016" name="Nat. Commun.">
        <title>Thousands of microbial genomes shed light on interconnected biogeochemical processes in an aquifer system.</title>
        <authorList>
            <person name="Anantharaman K."/>
            <person name="Brown C.T."/>
            <person name="Hug L.A."/>
            <person name="Sharon I."/>
            <person name="Castelle C.J."/>
            <person name="Probst A.J."/>
            <person name="Thomas B.C."/>
            <person name="Singh A."/>
            <person name="Wilkins M.J."/>
            <person name="Karaoz U."/>
            <person name="Brodie E.L."/>
            <person name="Williams K.H."/>
            <person name="Hubbard S.S."/>
            <person name="Banfield J.F."/>
        </authorList>
    </citation>
    <scope>NUCLEOTIDE SEQUENCE [LARGE SCALE GENOMIC DNA]</scope>
</reference>
<sequence length="102" mass="11454">MRLPKEELRAGIPIEDRKHEMSLLAPLAPTTSNIKRGCIPKNGSVEIHIRVFRETQSTGSYEIILGRHDGKDLITVNGELLHINTVEEICEYVTELCSGKSR</sequence>
<evidence type="ECO:0000313" key="2">
    <source>
        <dbReference type="Proteomes" id="UP000176322"/>
    </source>
</evidence>
<dbReference type="Proteomes" id="UP000176322">
    <property type="component" value="Unassembled WGS sequence"/>
</dbReference>
<gene>
    <name evidence="1" type="ORF">A2837_00100</name>
</gene>
<dbReference type="AlphaFoldDB" id="A0A1F6C011"/>
<organism evidence="1 2">
    <name type="scientific">Candidatus Kaiserbacteria bacterium RIFCSPHIGHO2_01_FULL_46_22</name>
    <dbReference type="NCBI Taxonomy" id="1798475"/>
    <lineage>
        <taxon>Bacteria</taxon>
        <taxon>Candidatus Kaiseribacteriota</taxon>
    </lineage>
</organism>
<comment type="caution">
    <text evidence="1">The sequence shown here is derived from an EMBL/GenBank/DDBJ whole genome shotgun (WGS) entry which is preliminary data.</text>
</comment>
<accession>A0A1F6C011</accession>
<proteinExistence type="predicted"/>